<dbReference type="PANTHER" id="PTHR11461:SF211">
    <property type="entry name" value="GH10112P-RELATED"/>
    <property type="match status" value="1"/>
</dbReference>
<dbReference type="Gene3D" id="3.30.497.10">
    <property type="entry name" value="Antithrombin, subunit I, domain 2"/>
    <property type="match status" value="1"/>
</dbReference>
<evidence type="ECO:0000259" key="3">
    <source>
        <dbReference type="SMART" id="SM00093"/>
    </source>
</evidence>
<dbReference type="OrthoDB" id="9764871at2"/>
<dbReference type="CDD" id="cd19588">
    <property type="entry name" value="serpin_miropin-like"/>
    <property type="match status" value="1"/>
</dbReference>
<name>A0A2A2TJJ7_9CYAN</name>
<comment type="caution">
    <text evidence="4">The sequence shown here is derived from an EMBL/GenBank/DDBJ whole genome shotgun (WGS) entry which is preliminary data.</text>
</comment>
<proteinExistence type="inferred from homology"/>
<dbReference type="Proteomes" id="UP000218238">
    <property type="component" value="Unassembled WGS sequence"/>
</dbReference>
<keyword evidence="2" id="KW-0472">Membrane</keyword>
<organism evidence="4 5">
    <name type="scientific">Brunnivagina elsteri CCALA 953</name>
    <dbReference type="NCBI Taxonomy" id="987040"/>
    <lineage>
        <taxon>Bacteria</taxon>
        <taxon>Bacillati</taxon>
        <taxon>Cyanobacteriota</taxon>
        <taxon>Cyanophyceae</taxon>
        <taxon>Nostocales</taxon>
        <taxon>Calotrichaceae</taxon>
        <taxon>Brunnivagina</taxon>
    </lineage>
</organism>
<dbReference type="Pfam" id="PF00079">
    <property type="entry name" value="Serpin"/>
    <property type="match status" value="1"/>
</dbReference>
<dbReference type="RefSeq" id="WP_095721813.1">
    <property type="nucleotide sequence ID" value="NZ_NTFS01000102.1"/>
</dbReference>
<dbReference type="InterPro" id="IPR023796">
    <property type="entry name" value="Serpin_dom"/>
</dbReference>
<protein>
    <submittedName>
        <fullName evidence="4">Proteinase inhibitor I4 serpin</fullName>
    </submittedName>
</protein>
<feature type="domain" description="Serpin" evidence="3">
    <location>
        <begin position="82"/>
        <end position="445"/>
    </location>
</feature>
<evidence type="ECO:0000313" key="5">
    <source>
        <dbReference type="Proteomes" id="UP000218238"/>
    </source>
</evidence>
<gene>
    <name evidence="4" type="ORF">CK510_11395</name>
</gene>
<evidence type="ECO:0000313" key="4">
    <source>
        <dbReference type="EMBL" id="PAX55181.1"/>
    </source>
</evidence>
<dbReference type="InterPro" id="IPR042178">
    <property type="entry name" value="Serpin_sf_1"/>
</dbReference>
<dbReference type="EMBL" id="NTFS01000102">
    <property type="protein sequence ID" value="PAX55181.1"/>
    <property type="molecule type" value="Genomic_DNA"/>
</dbReference>
<dbReference type="PANTHER" id="PTHR11461">
    <property type="entry name" value="SERINE PROTEASE INHIBITOR, SERPIN"/>
    <property type="match status" value="1"/>
</dbReference>
<dbReference type="AlphaFoldDB" id="A0A2A2TJJ7"/>
<dbReference type="GO" id="GO:0005615">
    <property type="term" value="C:extracellular space"/>
    <property type="evidence" value="ECO:0007669"/>
    <property type="project" value="InterPro"/>
</dbReference>
<dbReference type="SMART" id="SM00093">
    <property type="entry name" value="SERPIN"/>
    <property type="match status" value="1"/>
</dbReference>
<reference evidence="4 5" key="1">
    <citation type="submission" date="2017-08" db="EMBL/GenBank/DDBJ databases">
        <title>Draft genome sequence of filamentous cyanobacterium Calothrix elsteri CCALA 953.</title>
        <authorList>
            <person name="Gagunashvili A.N."/>
            <person name="Elster J."/>
            <person name="Andresson O.S."/>
        </authorList>
    </citation>
    <scope>NUCLEOTIDE SEQUENCE [LARGE SCALE GENOMIC DNA]</scope>
    <source>
        <strain evidence="4 5">CCALA 953</strain>
    </source>
</reference>
<dbReference type="InterPro" id="IPR000215">
    <property type="entry name" value="Serpin_fam"/>
</dbReference>
<comment type="similarity">
    <text evidence="1">Belongs to the serpin family.</text>
</comment>
<dbReference type="GO" id="GO:0004867">
    <property type="term" value="F:serine-type endopeptidase inhibitor activity"/>
    <property type="evidence" value="ECO:0007669"/>
    <property type="project" value="InterPro"/>
</dbReference>
<sequence>MKQKKTNAREIFLQRRYGVSLGRRYALAAASVVLMGMLGCSAINGDNTAVAESYQPRTESPMSNPTAKPDTKLVAANTKFGFKLFSEILKSDTNTNVFVSPSSIAMALAMTYNGANGSTQQAIAHTLELQGLSLQQINSSNAALKALLENPDPQVKLAIANSLWANQDATLNPDFLQRNREFYQAKVTNLDFNDANAPNIINTWVKDNTNGKIEEIVQELSPDQLLLLINAIYFKGNWTEKFDKNQTKEYPFFAASGQQKPHPMMSQNGDYKYLENEQFQAISLPYGKDGRISFYVFLPKKDSPKKDSNLTAFYSTLNAENWDKWMTQFSKRQGSIRLPRLKMDYEITLNDALKALGMGEAFSNKADFSGIAKNLSISEVKHKTFVEVNEEGTEAAAATSVEMVLTSAFEPAIKPFEMIVDRPFFACIRDNQTGSILFMGSIAKPQS</sequence>
<keyword evidence="2" id="KW-1133">Transmembrane helix</keyword>
<accession>A0A2A2TJJ7</accession>
<keyword evidence="5" id="KW-1185">Reference proteome</keyword>
<dbReference type="FunFam" id="3.30.497.10:FF:000001">
    <property type="entry name" value="Serine protease inhibitor"/>
    <property type="match status" value="1"/>
</dbReference>
<evidence type="ECO:0000256" key="2">
    <source>
        <dbReference type="SAM" id="Phobius"/>
    </source>
</evidence>
<dbReference type="Gene3D" id="2.30.39.10">
    <property type="entry name" value="Alpha-1-antitrypsin, domain 1"/>
    <property type="match status" value="1"/>
</dbReference>
<dbReference type="SUPFAM" id="SSF56574">
    <property type="entry name" value="Serpins"/>
    <property type="match status" value="1"/>
</dbReference>
<dbReference type="InterPro" id="IPR042185">
    <property type="entry name" value="Serpin_sf_2"/>
</dbReference>
<evidence type="ECO:0000256" key="1">
    <source>
        <dbReference type="RuleBase" id="RU000411"/>
    </source>
</evidence>
<feature type="transmembrane region" description="Helical" evidence="2">
    <location>
        <begin position="21"/>
        <end position="39"/>
    </location>
</feature>
<dbReference type="InterPro" id="IPR036186">
    <property type="entry name" value="Serpin_sf"/>
</dbReference>
<keyword evidence="2" id="KW-0812">Transmembrane</keyword>